<dbReference type="PANTHER" id="PTHR34477">
    <property type="entry name" value="UPF0213 PROTEIN YHBQ"/>
    <property type="match status" value="1"/>
</dbReference>
<dbReference type="SUPFAM" id="SSF82771">
    <property type="entry name" value="GIY-YIG endonuclease"/>
    <property type="match status" value="1"/>
</dbReference>
<proteinExistence type="inferred from homology"/>
<comment type="similarity">
    <text evidence="1">Belongs to the UPF0213 family.</text>
</comment>
<evidence type="ECO:0000259" key="2">
    <source>
        <dbReference type="PROSITE" id="PS50164"/>
    </source>
</evidence>
<dbReference type="InterPro" id="IPR050190">
    <property type="entry name" value="UPF0213_domain"/>
</dbReference>
<dbReference type="InterPro" id="IPR035901">
    <property type="entry name" value="GIY-YIG_endonuc_sf"/>
</dbReference>
<name>A0ABM8M8K6_9GAMM</name>
<gene>
    <name evidence="3" type="ORF">AZO1586I_1360</name>
</gene>
<dbReference type="PANTHER" id="PTHR34477:SF1">
    <property type="entry name" value="UPF0213 PROTEIN YHBQ"/>
    <property type="match status" value="1"/>
</dbReference>
<dbReference type="EMBL" id="CAHJWF010000283">
    <property type="protein sequence ID" value="CAB5504906.1"/>
    <property type="molecule type" value="Genomic_DNA"/>
</dbReference>
<evidence type="ECO:0000313" key="3">
    <source>
        <dbReference type="EMBL" id="CAB5504906.1"/>
    </source>
</evidence>
<accession>A0ABM8M8K6</accession>
<feature type="domain" description="GIY-YIG" evidence="2">
    <location>
        <begin position="1"/>
        <end position="74"/>
    </location>
</feature>
<keyword evidence="4" id="KW-1185">Reference proteome</keyword>
<evidence type="ECO:0000313" key="4">
    <source>
        <dbReference type="Proteomes" id="UP000626656"/>
    </source>
</evidence>
<dbReference type="PROSITE" id="PS50164">
    <property type="entry name" value="GIY_YIG"/>
    <property type="match status" value="1"/>
</dbReference>
<evidence type="ECO:0000256" key="1">
    <source>
        <dbReference type="ARBA" id="ARBA00007435"/>
    </source>
</evidence>
<dbReference type="Proteomes" id="UP000626656">
    <property type="component" value="Unassembled WGS sequence"/>
</dbReference>
<protein>
    <recommendedName>
        <fullName evidence="2">GIY-YIG domain-containing protein</fullName>
    </recommendedName>
</protein>
<dbReference type="Gene3D" id="3.40.1440.10">
    <property type="entry name" value="GIY-YIG endonuclease"/>
    <property type="match status" value="1"/>
</dbReference>
<sequence length="76" mass="8665">MYLLRCINNSLYCGVSNDLDKRLRQHNGEIAGGAKYTRANGPCVLAYQEQVKDRSTALKRECEIKSMTRDEKLTLL</sequence>
<dbReference type="CDD" id="cd10456">
    <property type="entry name" value="GIY-YIG_UPF0213"/>
    <property type="match status" value="1"/>
</dbReference>
<reference evidence="3 4" key="1">
    <citation type="submission" date="2020-05" db="EMBL/GenBank/DDBJ databases">
        <authorList>
            <person name="Petersen J."/>
            <person name="Sayavedra L."/>
        </authorList>
    </citation>
    <scope>NUCLEOTIDE SEQUENCE [LARGE SCALE GENOMIC DNA]</scope>
    <source>
        <strain evidence="3">B azoricus SOX ET2 1586I</strain>
    </source>
</reference>
<dbReference type="InterPro" id="IPR000305">
    <property type="entry name" value="GIY-YIG_endonuc"/>
</dbReference>
<dbReference type="Pfam" id="PF01541">
    <property type="entry name" value="GIY-YIG"/>
    <property type="match status" value="1"/>
</dbReference>
<organism evidence="3 4">
    <name type="scientific">Bathymodiolus thermophilus thioautotrophic gill symbiont</name>
    <dbReference type="NCBI Taxonomy" id="2360"/>
    <lineage>
        <taxon>Bacteria</taxon>
        <taxon>Pseudomonadati</taxon>
        <taxon>Pseudomonadota</taxon>
        <taxon>Gammaproteobacteria</taxon>
        <taxon>sulfur-oxidizing symbionts</taxon>
    </lineage>
</organism>
<comment type="caution">
    <text evidence="3">The sequence shown here is derived from an EMBL/GenBank/DDBJ whole genome shotgun (WGS) entry which is preliminary data.</text>
</comment>